<dbReference type="SUPFAM" id="SSF57667">
    <property type="entry name" value="beta-beta-alpha zinc fingers"/>
    <property type="match status" value="1"/>
</dbReference>
<keyword evidence="1" id="KW-0479">Metal-binding</keyword>
<keyword evidence="2" id="KW-0863">Zinc-finger</keyword>
<dbReference type="Gene3D" id="3.30.160.60">
    <property type="entry name" value="Classic Zinc Finger"/>
    <property type="match status" value="1"/>
</dbReference>
<proteinExistence type="predicted"/>
<evidence type="ECO:0000313" key="6">
    <source>
        <dbReference type="EMBL" id="QJA80419.1"/>
    </source>
</evidence>
<dbReference type="GO" id="GO:0008270">
    <property type="term" value="F:zinc ion binding"/>
    <property type="evidence" value="ECO:0007669"/>
    <property type="project" value="UniProtKB-KW"/>
</dbReference>
<feature type="domain" description="C2H2-type" evidence="4">
    <location>
        <begin position="7"/>
        <end position="34"/>
    </location>
</feature>
<dbReference type="SMART" id="SM00355">
    <property type="entry name" value="ZnF_C2H2"/>
    <property type="match status" value="1"/>
</dbReference>
<dbReference type="PROSITE" id="PS50157">
    <property type="entry name" value="ZINC_FINGER_C2H2_2"/>
    <property type="match status" value="1"/>
</dbReference>
<dbReference type="InterPro" id="IPR013087">
    <property type="entry name" value="Znf_C2H2_type"/>
</dbReference>
<sequence>MEQPAEFKCEECGKSFDDEKKLRGHMMHHSKNHISNKTDDMTLSMSPQPKNLTPEEAAIFQRVMSEDNDWQQIDEGDMEDFSLSTDPFSLPAEAKKKFDQKEFVFRWAERRPSRIDTLRSAMPPLRWMIVNRNTCPWINPKDIDPILGCVPRLDQMLLFKPWSWNAKVRQAKDALADGSANRGDIKSRNGMKDERAEWMAGEKYKIGRGDVVMSDEAIIDLEAGIHDDTSELGDTFEY</sequence>
<evidence type="ECO:0000313" key="5">
    <source>
        <dbReference type="EMBL" id="QJA57271.1"/>
    </source>
</evidence>
<evidence type="ECO:0000256" key="1">
    <source>
        <dbReference type="ARBA" id="ARBA00022723"/>
    </source>
</evidence>
<organism evidence="5">
    <name type="scientific">viral metagenome</name>
    <dbReference type="NCBI Taxonomy" id="1070528"/>
    <lineage>
        <taxon>unclassified sequences</taxon>
        <taxon>metagenomes</taxon>
        <taxon>organismal metagenomes</taxon>
    </lineage>
</organism>
<dbReference type="InterPro" id="IPR036236">
    <property type="entry name" value="Znf_C2H2_sf"/>
</dbReference>
<dbReference type="PROSITE" id="PS00028">
    <property type="entry name" value="ZINC_FINGER_C2H2_1"/>
    <property type="match status" value="1"/>
</dbReference>
<reference evidence="5" key="1">
    <citation type="submission" date="2020-03" db="EMBL/GenBank/DDBJ databases">
        <title>The deep terrestrial virosphere.</title>
        <authorList>
            <person name="Holmfeldt K."/>
            <person name="Nilsson E."/>
            <person name="Simone D."/>
            <person name="Lopez-Fernandez M."/>
            <person name="Wu X."/>
            <person name="de Brujin I."/>
            <person name="Lundin D."/>
            <person name="Andersson A."/>
            <person name="Bertilsson S."/>
            <person name="Dopson M."/>
        </authorList>
    </citation>
    <scope>NUCLEOTIDE SEQUENCE</scope>
    <source>
        <strain evidence="6">MM415A00723</strain>
        <strain evidence="5">MM415B01675</strain>
    </source>
</reference>
<dbReference type="FunFam" id="3.30.160.60:FF:000446">
    <property type="entry name" value="Zinc finger protein"/>
    <property type="match status" value="1"/>
</dbReference>
<dbReference type="EMBL" id="MT141264">
    <property type="protein sequence ID" value="QJA57271.1"/>
    <property type="molecule type" value="Genomic_DNA"/>
</dbReference>
<dbReference type="EMBL" id="MT142421">
    <property type="protein sequence ID" value="QJA80419.1"/>
    <property type="molecule type" value="Genomic_DNA"/>
</dbReference>
<dbReference type="AlphaFoldDB" id="A0A6M3IIS4"/>
<evidence type="ECO:0000259" key="4">
    <source>
        <dbReference type="PROSITE" id="PS50157"/>
    </source>
</evidence>
<name>A0A6M3IIS4_9ZZZZ</name>
<evidence type="ECO:0000256" key="3">
    <source>
        <dbReference type="ARBA" id="ARBA00022833"/>
    </source>
</evidence>
<keyword evidence="3" id="KW-0862">Zinc</keyword>
<protein>
    <recommendedName>
        <fullName evidence="4">C2H2-type domain-containing protein</fullName>
    </recommendedName>
</protein>
<gene>
    <name evidence="6" type="ORF">MM415A00723_0007</name>
    <name evidence="5" type="ORF">MM415B01675_0009</name>
</gene>
<accession>A0A6M3IIS4</accession>
<evidence type="ECO:0000256" key="2">
    <source>
        <dbReference type="ARBA" id="ARBA00022771"/>
    </source>
</evidence>